<evidence type="ECO:0000313" key="13">
    <source>
        <dbReference type="Proteomes" id="UP000005237"/>
    </source>
</evidence>
<dbReference type="Pfam" id="PF10637">
    <property type="entry name" value="Ofd1_CTDD"/>
    <property type="match status" value="1"/>
</dbReference>
<keyword evidence="3" id="KW-0479">Metal-binding</keyword>
<dbReference type="GO" id="GO:0006449">
    <property type="term" value="P:regulation of translational termination"/>
    <property type="evidence" value="ECO:0007669"/>
    <property type="project" value="TreeGrafter"/>
</dbReference>
<keyword evidence="7" id="KW-0408">Iron</keyword>
<comment type="cofactor">
    <cofactor evidence="1">
        <name>L-ascorbate</name>
        <dbReference type="ChEBI" id="CHEBI:38290"/>
    </cofactor>
</comment>
<dbReference type="InterPro" id="IPR051842">
    <property type="entry name" value="uS12_prolyl_hydroxylase"/>
</dbReference>
<dbReference type="GO" id="GO:0005506">
    <property type="term" value="F:iron ion binding"/>
    <property type="evidence" value="ECO:0007669"/>
    <property type="project" value="InterPro"/>
</dbReference>
<dbReference type="InterPro" id="IPR039558">
    <property type="entry name" value="TPA1/OFD1_N"/>
</dbReference>
<comment type="catalytic activity">
    <reaction evidence="9">
        <text>[ribosomal protein uS12]-L-proline + 2-oxoglutarate + O2 = [ribosomal protein uS12]-(3S)-3-hydroxy-L-proline + succinate + CO2</text>
        <dbReference type="Rhea" id="RHEA:54156"/>
        <dbReference type="Rhea" id="RHEA-COMP:13816"/>
        <dbReference type="Rhea" id="RHEA-COMP:13818"/>
        <dbReference type="ChEBI" id="CHEBI:15379"/>
        <dbReference type="ChEBI" id="CHEBI:16526"/>
        <dbReference type="ChEBI" id="CHEBI:16810"/>
        <dbReference type="ChEBI" id="CHEBI:30031"/>
        <dbReference type="ChEBI" id="CHEBI:50342"/>
        <dbReference type="ChEBI" id="CHEBI:85428"/>
    </reaction>
</comment>
<dbReference type="Pfam" id="PF13661">
    <property type="entry name" value="2OG-FeII_Oxy_4"/>
    <property type="match status" value="1"/>
</dbReference>
<protein>
    <recommendedName>
        <fullName evidence="8">uS12 prolyl 3-hydroxylase</fullName>
    </recommendedName>
</protein>
<dbReference type="InterPro" id="IPR019601">
    <property type="entry name" value="Oxoglutarate/Fe-dep_Oase_C"/>
</dbReference>
<reference evidence="13" key="1">
    <citation type="submission" date="2010-08" db="EMBL/GenBank/DDBJ databases">
        <authorList>
            <consortium name="Caenorhabditis japonica Sequencing Consortium"/>
            <person name="Wilson R.K."/>
        </authorList>
    </citation>
    <scope>NUCLEOTIDE SEQUENCE [LARGE SCALE GENOMIC DNA]</scope>
    <source>
        <strain evidence="13">DF5081</strain>
    </source>
</reference>
<dbReference type="GO" id="GO:0005737">
    <property type="term" value="C:cytoplasm"/>
    <property type="evidence" value="ECO:0007669"/>
    <property type="project" value="TreeGrafter"/>
</dbReference>
<dbReference type="EnsemblMetazoa" id="CJA34105.1">
    <property type="protein sequence ID" value="CJA34105.1"/>
    <property type="gene ID" value="WBGene00209952"/>
</dbReference>
<evidence type="ECO:0000256" key="3">
    <source>
        <dbReference type="ARBA" id="ARBA00022723"/>
    </source>
</evidence>
<evidence type="ECO:0000259" key="11">
    <source>
        <dbReference type="PROSITE" id="PS51471"/>
    </source>
</evidence>
<dbReference type="PANTHER" id="PTHR12117">
    <property type="entry name" value="HISTONE ACETYLTRANSFERASE COMPLEX"/>
    <property type="match status" value="1"/>
</dbReference>
<dbReference type="Proteomes" id="UP000005237">
    <property type="component" value="Unassembled WGS sequence"/>
</dbReference>
<comment type="similarity">
    <text evidence="2">Belongs to the TPA1 family.</text>
</comment>
<dbReference type="Gene3D" id="2.60.120.620">
    <property type="entry name" value="q2cbj1_9rhob like domain"/>
    <property type="match status" value="2"/>
</dbReference>
<dbReference type="GO" id="GO:0031543">
    <property type="term" value="F:peptidyl-proline dioxygenase activity"/>
    <property type="evidence" value="ECO:0007669"/>
    <property type="project" value="TreeGrafter"/>
</dbReference>
<evidence type="ECO:0000256" key="9">
    <source>
        <dbReference type="ARBA" id="ARBA00047444"/>
    </source>
</evidence>
<evidence type="ECO:0000256" key="4">
    <source>
        <dbReference type="ARBA" id="ARBA00022896"/>
    </source>
</evidence>
<name>A0A8R1ECZ7_CAEJA</name>
<keyword evidence="6" id="KW-0560">Oxidoreductase</keyword>
<keyword evidence="5" id="KW-0223">Dioxygenase</keyword>
<evidence type="ECO:0000256" key="8">
    <source>
        <dbReference type="ARBA" id="ARBA00029938"/>
    </source>
</evidence>
<dbReference type="InterPro" id="IPR006620">
    <property type="entry name" value="Pro_4_hyd_alph"/>
</dbReference>
<dbReference type="SMART" id="SM00702">
    <property type="entry name" value="P4Hc"/>
    <property type="match status" value="1"/>
</dbReference>
<evidence type="ECO:0000256" key="10">
    <source>
        <dbReference type="SAM" id="MobiDB-lite"/>
    </source>
</evidence>
<dbReference type="PROSITE" id="PS51471">
    <property type="entry name" value="FE2OG_OXY"/>
    <property type="match status" value="1"/>
</dbReference>
<evidence type="ECO:0000256" key="7">
    <source>
        <dbReference type="ARBA" id="ARBA00023004"/>
    </source>
</evidence>
<feature type="region of interest" description="Disordered" evidence="10">
    <location>
        <begin position="1"/>
        <end position="21"/>
    </location>
</feature>
<sequence>MKRKQQNGTAKAPAKKAKRKSVVIEPIHINPKYNEKKYRQEFRKGLDASNKPFPHWQLRNFVENSGNVVEKVEEELQNFEDWQRKENDLYSLYQSNDLKSIAPAKHPAIFSFRQFLYKEVKEWLQNVSGVELIDQVDCNGSCYARTDSLLPHNDLIDTRRFAFVYYLTSPNWDSELNGGDLQLFNHDGNLQPTTVATQFSPLRNSLMLFEVSQTSWHRVSEMISEEPRLSINGWFHSSRRLEPKKPTVESIARFVPENSCKLAKIVNKEYLKAKRQEEVQKTFSDSSELNLVQFLNQKLHDQVYDELLSTPSVFETVGPVSKRHVARLNEKNLSFPSTALVIEALKSKNFANLASKLTGVTVAGAQTSVKVSRIEHGSYWVLGDEDAEQNAADGYCLDVHVYVQKSGWPDESGGEMIYIEEGETEELLRISPSPNTMSIVFREPSVLSFLKYANCNSADPFFLFTVCFHNVQVAE</sequence>
<reference evidence="12" key="2">
    <citation type="submission" date="2022-06" db="UniProtKB">
        <authorList>
            <consortium name="EnsemblMetazoa"/>
        </authorList>
    </citation>
    <scope>IDENTIFICATION</scope>
    <source>
        <strain evidence="12">DF5081</strain>
    </source>
</reference>
<evidence type="ECO:0000256" key="5">
    <source>
        <dbReference type="ARBA" id="ARBA00022964"/>
    </source>
</evidence>
<dbReference type="GO" id="GO:0031418">
    <property type="term" value="F:L-ascorbic acid binding"/>
    <property type="evidence" value="ECO:0007669"/>
    <property type="project" value="UniProtKB-KW"/>
</dbReference>
<dbReference type="PANTHER" id="PTHR12117:SF0">
    <property type="entry name" value="PROLYL 3-HYDROXYLASE OGFOD1"/>
    <property type="match status" value="1"/>
</dbReference>
<feature type="domain" description="Fe2OG dioxygenase" evidence="11">
    <location>
        <begin position="132"/>
        <end position="237"/>
    </location>
</feature>
<evidence type="ECO:0000313" key="12">
    <source>
        <dbReference type="EnsemblMetazoa" id="CJA34105.1"/>
    </source>
</evidence>
<accession>A0A8R1ECZ7</accession>
<organism evidence="12 13">
    <name type="scientific">Caenorhabditis japonica</name>
    <dbReference type="NCBI Taxonomy" id="281687"/>
    <lineage>
        <taxon>Eukaryota</taxon>
        <taxon>Metazoa</taxon>
        <taxon>Ecdysozoa</taxon>
        <taxon>Nematoda</taxon>
        <taxon>Chromadorea</taxon>
        <taxon>Rhabditida</taxon>
        <taxon>Rhabditina</taxon>
        <taxon>Rhabditomorpha</taxon>
        <taxon>Rhabditoidea</taxon>
        <taxon>Rhabditidae</taxon>
        <taxon>Peloderinae</taxon>
        <taxon>Caenorhabditis</taxon>
    </lineage>
</organism>
<keyword evidence="13" id="KW-1185">Reference proteome</keyword>
<proteinExistence type="inferred from homology"/>
<keyword evidence="4" id="KW-0847">Vitamin C</keyword>
<evidence type="ECO:0000256" key="1">
    <source>
        <dbReference type="ARBA" id="ARBA00001961"/>
    </source>
</evidence>
<dbReference type="InterPro" id="IPR005123">
    <property type="entry name" value="Oxoglu/Fe-dep_dioxygenase_dom"/>
</dbReference>
<dbReference type="OMA" id="SCYARTD"/>
<evidence type="ECO:0000256" key="6">
    <source>
        <dbReference type="ARBA" id="ARBA00023002"/>
    </source>
</evidence>
<dbReference type="AlphaFoldDB" id="A0A8R1ECZ7"/>
<evidence type="ECO:0000256" key="2">
    <source>
        <dbReference type="ARBA" id="ARBA00007443"/>
    </source>
</evidence>